<dbReference type="InterPro" id="IPR020904">
    <property type="entry name" value="Sc_DH/Rdtase_CS"/>
</dbReference>
<gene>
    <name evidence="4" type="ORF">FBEOM_13835</name>
</gene>
<dbReference type="AlphaFoldDB" id="A0A9P5DM50"/>
<dbReference type="PANTHER" id="PTHR43669">
    <property type="entry name" value="5-KETO-D-GLUCONATE 5-REDUCTASE"/>
    <property type="match status" value="1"/>
</dbReference>
<dbReference type="Proteomes" id="UP000730481">
    <property type="component" value="Unassembled WGS sequence"/>
</dbReference>
<dbReference type="PROSITE" id="PS00061">
    <property type="entry name" value="ADH_SHORT"/>
    <property type="match status" value="1"/>
</dbReference>
<keyword evidence="5" id="KW-1185">Reference proteome</keyword>
<proteinExistence type="inferred from homology"/>
<accession>A0A9P5DM50</accession>
<dbReference type="GO" id="GO:0016491">
    <property type="term" value="F:oxidoreductase activity"/>
    <property type="evidence" value="ECO:0007669"/>
    <property type="project" value="UniProtKB-KW"/>
</dbReference>
<reference evidence="4" key="2">
    <citation type="submission" date="2020-02" db="EMBL/GenBank/DDBJ databases">
        <title>Identification and distribution of gene clusters putatively required for synthesis of sphingolipid metabolism inhibitors in phylogenetically diverse species of the filamentous fungus Fusarium.</title>
        <authorList>
            <person name="Kim H.-S."/>
            <person name="Busman M."/>
            <person name="Brown D.W."/>
            <person name="Divon H."/>
            <person name="Uhlig S."/>
            <person name="Proctor R.H."/>
        </authorList>
    </citation>
    <scope>NUCLEOTIDE SEQUENCE</scope>
    <source>
        <strain evidence="4">NRRL 25174</strain>
    </source>
</reference>
<comment type="similarity">
    <text evidence="1">Belongs to the short-chain dehydrogenases/reductases (SDR) family.</text>
</comment>
<dbReference type="PRINTS" id="PR00081">
    <property type="entry name" value="GDHRDH"/>
</dbReference>
<dbReference type="SUPFAM" id="SSF51735">
    <property type="entry name" value="NAD(P)-binding Rossmann-fold domains"/>
    <property type="match status" value="1"/>
</dbReference>
<keyword evidence="3" id="KW-0560">Oxidoreductase</keyword>
<evidence type="ECO:0000313" key="4">
    <source>
        <dbReference type="EMBL" id="KAF4332367.1"/>
    </source>
</evidence>
<reference evidence="4" key="1">
    <citation type="journal article" date="2017" name="Mycologia">
        <title>Fusarium algeriense, sp. nov., a novel toxigenic crown rot pathogen of durum wheat from Algeria is nested in the Fusarium burgessii species complex.</title>
        <authorList>
            <person name="Laraba I."/>
            <person name="Keddad A."/>
            <person name="Boureghda H."/>
            <person name="Abdallah N."/>
            <person name="Vaughan M.M."/>
            <person name="Proctor R.H."/>
            <person name="Busman M."/>
            <person name="O'Donnell K."/>
        </authorList>
    </citation>
    <scope>NUCLEOTIDE SEQUENCE</scope>
    <source>
        <strain evidence="4">NRRL 25174</strain>
    </source>
</reference>
<evidence type="ECO:0000256" key="1">
    <source>
        <dbReference type="ARBA" id="ARBA00006484"/>
    </source>
</evidence>
<evidence type="ECO:0000256" key="3">
    <source>
        <dbReference type="ARBA" id="ARBA00023002"/>
    </source>
</evidence>
<dbReference type="PANTHER" id="PTHR43669:SF3">
    <property type="entry name" value="ALCOHOL DEHYDROGENASE, PUTATIVE (AFU_ORTHOLOGUE AFUA_3G03445)-RELATED"/>
    <property type="match status" value="1"/>
</dbReference>
<dbReference type="Gene3D" id="3.40.50.720">
    <property type="entry name" value="NAD(P)-binding Rossmann-like Domain"/>
    <property type="match status" value="1"/>
</dbReference>
<dbReference type="InterPro" id="IPR036291">
    <property type="entry name" value="NAD(P)-bd_dom_sf"/>
</dbReference>
<dbReference type="OrthoDB" id="1933717at2759"/>
<keyword evidence="2" id="KW-0521">NADP</keyword>
<evidence type="ECO:0000313" key="5">
    <source>
        <dbReference type="Proteomes" id="UP000730481"/>
    </source>
</evidence>
<name>A0A9P5DM50_9HYPO</name>
<dbReference type="Pfam" id="PF00106">
    <property type="entry name" value="adh_short"/>
    <property type="match status" value="1"/>
</dbReference>
<protein>
    <submittedName>
        <fullName evidence="4">Short-chain dehydrogenase</fullName>
    </submittedName>
</protein>
<sequence length="281" mass="30454">MESRHLASYPALEATIKGIDLSGKSVLITGGGYGIGVDIARAFVDRRASEITLVGRTESKLKATAESFSLSGTKVTYIVTDISSEEDVQRLFVSLDKSPDFLINNAGYLPNPSLFVDGDLQEWWRGFTVNVYGTALVTQNYLRHRRGAAKASVTSPAVVITLNTIGAFAIRPPQLSAYGVSKAALARWNELVAADVPPSEARFISVHPGAVETDMAEKSGLKGVFPSTDGNLVGKFVTWLVSEDAAFLSGRFVWVNWDITELLKKKGEIVEKDLLITNLSQ</sequence>
<dbReference type="EMBL" id="PVQB02001090">
    <property type="protein sequence ID" value="KAF4332367.1"/>
    <property type="molecule type" value="Genomic_DNA"/>
</dbReference>
<dbReference type="CDD" id="cd05233">
    <property type="entry name" value="SDR_c"/>
    <property type="match status" value="1"/>
</dbReference>
<dbReference type="InterPro" id="IPR002347">
    <property type="entry name" value="SDR_fam"/>
</dbReference>
<comment type="caution">
    <text evidence="4">The sequence shown here is derived from an EMBL/GenBank/DDBJ whole genome shotgun (WGS) entry which is preliminary data.</text>
</comment>
<evidence type="ECO:0000256" key="2">
    <source>
        <dbReference type="ARBA" id="ARBA00022857"/>
    </source>
</evidence>
<organism evidence="4 5">
    <name type="scientific">Fusarium beomiforme</name>
    <dbReference type="NCBI Taxonomy" id="44412"/>
    <lineage>
        <taxon>Eukaryota</taxon>
        <taxon>Fungi</taxon>
        <taxon>Dikarya</taxon>
        <taxon>Ascomycota</taxon>
        <taxon>Pezizomycotina</taxon>
        <taxon>Sordariomycetes</taxon>
        <taxon>Hypocreomycetidae</taxon>
        <taxon>Hypocreales</taxon>
        <taxon>Nectriaceae</taxon>
        <taxon>Fusarium</taxon>
        <taxon>Fusarium burgessii species complex</taxon>
    </lineage>
</organism>